<evidence type="ECO:0000313" key="2">
    <source>
        <dbReference type="EMBL" id="OEF98215.1"/>
    </source>
</evidence>
<dbReference type="RefSeq" id="WP_069641707.1">
    <property type="nucleotide sequence ID" value="NZ_MIJE01000001.1"/>
</dbReference>
<dbReference type="Pfam" id="PF07875">
    <property type="entry name" value="Coat_F"/>
    <property type="match status" value="1"/>
</dbReference>
<evidence type="ECO:0008006" key="4">
    <source>
        <dbReference type="Google" id="ProtNLM"/>
    </source>
</evidence>
<evidence type="ECO:0000256" key="1">
    <source>
        <dbReference type="SAM" id="MobiDB-lite"/>
    </source>
</evidence>
<dbReference type="InterPro" id="IPR012851">
    <property type="entry name" value="Spore_coat_CotF-like"/>
</dbReference>
<sequence length="111" mass="12922">MQLQQGQGQMQQKQQVPETPMLNDRDILNEMISLEKHASNLYHTATIEASNPSLHQSCSNIMQETLQCQRKLFQLMSQKGWYSPQNADQQQVSQAYQKFQGYMQSQFPQNQ</sequence>
<dbReference type="EMBL" id="MIJE01000001">
    <property type="protein sequence ID" value="OEF98215.1"/>
    <property type="molecule type" value="Genomic_DNA"/>
</dbReference>
<feature type="region of interest" description="Disordered" evidence="1">
    <location>
        <begin position="1"/>
        <end position="27"/>
    </location>
</feature>
<reference evidence="2 3" key="1">
    <citation type="submission" date="2016-09" db="EMBL/GenBank/DDBJ databases">
        <title>Draft genome sequence for the type strain of Desulfuribacillus alkaliarsenatis AHT28, an obligately anaerobic, sulfidogenic bacterium isolated from Russian soda lake sediments.</title>
        <authorList>
            <person name="Abin C.A."/>
            <person name="Hollibaugh J.T."/>
        </authorList>
    </citation>
    <scope>NUCLEOTIDE SEQUENCE [LARGE SCALE GENOMIC DNA]</scope>
    <source>
        <strain evidence="2 3">AHT28</strain>
    </source>
</reference>
<dbReference type="Proteomes" id="UP000094296">
    <property type="component" value="Unassembled WGS sequence"/>
</dbReference>
<dbReference type="InterPro" id="IPR012347">
    <property type="entry name" value="Ferritin-like"/>
</dbReference>
<protein>
    <recommendedName>
        <fullName evidence="4">Coat protein F</fullName>
    </recommendedName>
</protein>
<accession>A0A1E5G527</accession>
<dbReference type="STRING" id="766136.BHF68_00565"/>
<dbReference type="AlphaFoldDB" id="A0A1E5G527"/>
<dbReference type="OrthoDB" id="1647790at2"/>
<comment type="caution">
    <text evidence="2">The sequence shown here is derived from an EMBL/GenBank/DDBJ whole genome shotgun (WGS) entry which is preliminary data.</text>
</comment>
<dbReference type="Gene3D" id="1.20.1260.10">
    <property type="match status" value="1"/>
</dbReference>
<name>A0A1E5G527_9FIRM</name>
<gene>
    <name evidence="2" type="ORF">BHF68_00565</name>
</gene>
<keyword evidence="3" id="KW-1185">Reference proteome</keyword>
<proteinExistence type="predicted"/>
<feature type="compositionally biased region" description="Low complexity" evidence="1">
    <location>
        <begin position="1"/>
        <end position="15"/>
    </location>
</feature>
<evidence type="ECO:0000313" key="3">
    <source>
        <dbReference type="Proteomes" id="UP000094296"/>
    </source>
</evidence>
<organism evidence="2 3">
    <name type="scientific">Desulfuribacillus alkaliarsenatis</name>
    <dbReference type="NCBI Taxonomy" id="766136"/>
    <lineage>
        <taxon>Bacteria</taxon>
        <taxon>Bacillati</taxon>
        <taxon>Bacillota</taxon>
        <taxon>Desulfuribacillia</taxon>
        <taxon>Desulfuribacillales</taxon>
        <taxon>Desulfuribacillaceae</taxon>
        <taxon>Desulfuribacillus</taxon>
    </lineage>
</organism>